<reference evidence="1 2" key="1">
    <citation type="submission" date="2018-06" db="EMBL/GenBank/DDBJ databases">
        <authorList>
            <consortium name="Pathogen Informatics"/>
            <person name="Doyle S."/>
        </authorList>
    </citation>
    <scope>NUCLEOTIDE SEQUENCE [LARGE SCALE GENOMIC DNA]</scope>
    <source>
        <strain evidence="1 2">NCTC8105</strain>
    </source>
</reference>
<gene>
    <name evidence="1" type="ORF">NCTC8105_04473</name>
</gene>
<dbReference type="Proteomes" id="UP000254821">
    <property type="component" value="Unassembled WGS sequence"/>
</dbReference>
<dbReference type="EMBL" id="UGHP01000001">
    <property type="protein sequence ID" value="STQ82262.1"/>
    <property type="molecule type" value="Genomic_DNA"/>
</dbReference>
<sequence length="36" mass="4189">MMNIKNKFVTIIGKQPTKTHPLPRKPELNLEICIEL</sequence>
<organism evidence="1 2">
    <name type="scientific">Hafnia alvei</name>
    <dbReference type="NCBI Taxonomy" id="569"/>
    <lineage>
        <taxon>Bacteria</taxon>
        <taxon>Pseudomonadati</taxon>
        <taxon>Pseudomonadota</taxon>
        <taxon>Gammaproteobacteria</taxon>
        <taxon>Enterobacterales</taxon>
        <taxon>Hafniaceae</taxon>
        <taxon>Hafnia</taxon>
    </lineage>
</organism>
<name>A0A377PQ97_HAFAL</name>
<dbReference type="AlphaFoldDB" id="A0A377PQ97"/>
<evidence type="ECO:0000313" key="2">
    <source>
        <dbReference type="Proteomes" id="UP000254821"/>
    </source>
</evidence>
<proteinExistence type="predicted"/>
<accession>A0A377PQ97</accession>
<evidence type="ECO:0000313" key="1">
    <source>
        <dbReference type="EMBL" id="STQ82262.1"/>
    </source>
</evidence>
<protein>
    <submittedName>
        <fullName evidence="1">Uncharacterized protein</fullName>
    </submittedName>
</protein>